<evidence type="ECO:0000256" key="1">
    <source>
        <dbReference type="ARBA" id="ARBA00004141"/>
    </source>
</evidence>
<reference evidence="11 12" key="1">
    <citation type="submission" date="2022-09" db="EMBL/GenBank/DDBJ databases">
        <authorList>
            <person name="Giprobiosintez L."/>
        </authorList>
    </citation>
    <scope>NUCLEOTIDE SEQUENCE [LARGE SCALE GENOMIC DNA]</scope>
    <source>
        <strain evidence="12">VKPM-B-12549 (GBS-15)</strain>
    </source>
</reference>
<keyword evidence="8" id="KW-0479">Metal-binding</keyword>
<dbReference type="HAMAP" id="MF_01207">
    <property type="entry name" value="MsrQ"/>
    <property type="match status" value="1"/>
</dbReference>
<proteinExistence type="inferred from homology"/>
<dbReference type="EMBL" id="CP104311">
    <property type="protein sequence ID" value="WWF03436.1"/>
    <property type="molecule type" value="Genomic_DNA"/>
</dbReference>
<comment type="subunit">
    <text evidence="8">Heterodimer of a catalytic subunit (MsrP) and a heme-binding subunit (MsrQ).</text>
</comment>
<feature type="transmembrane region" description="Helical" evidence="8">
    <location>
        <begin position="149"/>
        <end position="170"/>
    </location>
</feature>
<feature type="transmembrane region" description="Helical" evidence="8">
    <location>
        <begin position="206"/>
        <end position="223"/>
    </location>
</feature>
<keyword evidence="8" id="KW-1003">Cell membrane</keyword>
<feature type="transmembrane region" description="Helical" evidence="8">
    <location>
        <begin position="80"/>
        <end position="99"/>
    </location>
</feature>
<keyword evidence="8" id="KW-0285">Flavoprotein</keyword>
<feature type="region of interest" description="Disordered" evidence="9">
    <location>
        <begin position="230"/>
        <end position="253"/>
    </location>
</feature>
<keyword evidence="3 8" id="KW-0349">Heme</keyword>
<gene>
    <name evidence="8" type="primary">msrQ</name>
    <name evidence="11" type="ORF">N4J17_07430</name>
</gene>
<keyword evidence="5 8" id="KW-1133">Transmembrane helix</keyword>
<evidence type="ECO:0000256" key="7">
    <source>
        <dbReference type="ARBA" id="ARBA00023136"/>
    </source>
</evidence>
<feature type="compositionally biased region" description="Polar residues" evidence="9">
    <location>
        <begin position="233"/>
        <end position="247"/>
    </location>
</feature>
<dbReference type="Pfam" id="PF01794">
    <property type="entry name" value="Ferric_reduct"/>
    <property type="match status" value="1"/>
</dbReference>
<dbReference type="PANTHER" id="PTHR36964:SF1">
    <property type="entry name" value="PROTEIN-METHIONINE-SULFOXIDE REDUCTASE HEME-BINDING SUBUNIT MSRQ"/>
    <property type="match status" value="1"/>
</dbReference>
<evidence type="ECO:0000256" key="5">
    <source>
        <dbReference type="ARBA" id="ARBA00022989"/>
    </source>
</evidence>
<accession>A0ABZ2FAX7</accession>
<keyword evidence="8" id="KW-0249">Electron transport</keyword>
<keyword evidence="2 8" id="KW-0813">Transport</keyword>
<evidence type="ECO:0000256" key="6">
    <source>
        <dbReference type="ARBA" id="ARBA00023004"/>
    </source>
</evidence>
<keyword evidence="7 8" id="KW-0472">Membrane</keyword>
<feature type="transmembrane region" description="Helical" evidence="8">
    <location>
        <begin position="182"/>
        <end position="200"/>
    </location>
</feature>
<dbReference type="RefSeq" id="WP_277458167.1">
    <property type="nucleotide sequence ID" value="NZ_CP104311.1"/>
</dbReference>
<comment type="cofactor">
    <cofactor evidence="8">
        <name>FMN</name>
        <dbReference type="ChEBI" id="CHEBI:58210"/>
    </cofactor>
    <text evidence="8">Binds 1 FMN per subunit.</text>
</comment>
<keyword evidence="6 8" id="KW-0408">Iron</keyword>
<keyword evidence="8" id="KW-0288">FMN</keyword>
<dbReference type="Proteomes" id="UP001359308">
    <property type="component" value="Chromosome"/>
</dbReference>
<protein>
    <recommendedName>
        <fullName evidence="8">Protein-methionine-sulfoxide reductase heme-binding subunit MsrQ</fullName>
    </recommendedName>
    <alternativeName>
        <fullName evidence="8">Flavocytochrome MsrQ</fullName>
    </alternativeName>
</protein>
<evidence type="ECO:0000256" key="2">
    <source>
        <dbReference type="ARBA" id="ARBA00022448"/>
    </source>
</evidence>
<evidence type="ECO:0000259" key="10">
    <source>
        <dbReference type="Pfam" id="PF01794"/>
    </source>
</evidence>
<evidence type="ECO:0000313" key="11">
    <source>
        <dbReference type="EMBL" id="WWF03436.1"/>
    </source>
</evidence>
<comment type="subcellular location">
    <subcellularLocation>
        <location evidence="8">Cell membrane</location>
        <topology evidence="8">Multi-pass membrane protein</topology>
    </subcellularLocation>
    <subcellularLocation>
        <location evidence="1">Membrane</location>
        <topology evidence="1">Multi-pass membrane protein</topology>
    </subcellularLocation>
</comment>
<dbReference type="PANTHER" id="PTHR36964">
    <property type="entry name" value="PROTEIN-METHIONINE-SULFOXIDE REDUCTASE HEME-BINDING SUBUNIT MSRQ"/>
    <property type="match status" value="1"/>
</dbReference>
<evidence type="ECO:0000256" key="4">
    <source>
        <dbReference type="ARBA" id="ARBA00022692"/>
    </source>
</evidence>
<evidence type="ECO:0000256" key="3">
    <source>
        <dbReference type="ARBA" id="ARBA00022617"/>
    </source>
</evidence>
<feature type="transmembrane region" description="Helical" evidence="8">
    <location>
        <begin position="111"/>
        <end position="129"/>
    </location>
</feature>
<name>A0ABZ2FAX7_METCP</name>
<evidence type="ECO:0000313" key="12">
    <source>
        <dbReference type="Proteomes" id="UP001359308"/>
    </source>
</evidence>
<comment type="similarity">
    <text evidence="8">Belongs to the MsrQ family.</text>
</comment>
<comment type="cofactor">
    <cofactor evidence="8">
        <name>heme b</name>
        <dbReference type="ChEBI" id="CHEBI:60344"/>
    </cofactor>
    <text evidence="8">Binds 1 heme b (iron(II)-protoporphyrin IX) group per subunit.</text>
</comment>
<feature type="domain" description="Ferric oxidoreductase" evidence="10">
    <location>
        <begin position="80"/>
        <end position="193"/>
    </location>
</feature>
<evidence type="ECO:0000256" key="8">
    <source>
        <dbReference type="HAMAP-Rule" id="MF_01207"/>
    </source>
</evidence>
<organism evidence="11 12">
    <name type="scientific">Methylococcus capsulatus</name>
    <dbReference type="NCBI Taxonomy" id="414"/>
    <lineage>
        <taxon>Bacteria</taxon>
        <taxon>Pseudomonadati</taxon>
        <taxon>Pseudomonadota</taxon>
        <taxon>Gammaproteobacteria</taxon>
        <taxon>Methylococcales</taxon>
        <taxon>Methylococcaceae</taxon>
        <taxon>Methylococcus</taxon>
    </lineage>
</organism>
<dbReference type="InterPro" id="IPR013130">
    <property type="entry name" value="Fe3_Rdtase_TM_dom"/>
</dbReference>
<keyword evidence="12" id="KW-1185">Reference proteome</keyword>
<evidence type="ECO:0000256" key="9">
    <source>
        <dbReference type="SAM" id="MobiDB-lite"/>
    </source>
</evidence>
<feature type="transmembrane region" description="Helical" evidence="8">
    <location>
        <begin position="42"/>
        <end position="60"/>
    </location>
</feature>
<sequence length="253" mass="27991">MENNPAAHSAMPGPLPFRQTHEESTQGLSAIMKPPSESTIRLLNRGLFVAGTVPFLSLALGSLTHGLGANPVETISHSSGLWTLRLLLGTLAITPLAKFPGGHWLIRLRRTTALLAFFYACLHVSNYVIFDHFLDAREIWRDIIRRPFLAAGMTSFLIMVPLAATSSRALARRLGHRNWRLLHRWAYVSAAAGIFHYFWLVKRDTSGPAFYVAILAVLLCLRLDDASRRRASHPSTGPRQPTIANPSAPQPTD</sequence>
<keyword evidence="4 8" id="KW-0812">Transmembrane</keyword>
<dbReference type="InterPro" id="IPR022837">
    <property type="entry name" value="MsrQ-like"/>
</dbReference>
<comment type="function">
    <text evidence="8">Part of the MsrPQ system that repairs oxidized periplasmic proteins containing methionine sulfoxide residues (Met-O), using respiratory chain electrons. Thus protects these proteins from oxidative-stress damage caused by reactive species of oxygen and chlorine generated by the host defense mechanisms. MsrPQ is essential for the maintenance of envelope integrity under bleach stress, rescuing a wide series of structurally unrelated periplasmic proteins from methionine oxidation. MsrQ provides electrons for reduction to the reductase catalytic subunit MsrP, using the quinone pool of the respiratory chain.</text>
</comment>